<dbReference type="EMBL" id="CAJVPK010000117">
    <property type="protein sequence ID" value="CAG8452441.1"/>
    <property type="molecule type" value="Genomic_DNA"/>
</dbReference>
<feature type="region of interest" description="Disordered" evidence="3">
    <location>
        <begin position="409"/>
        <end position="459"/>
    </location>
</feature>
<sequence>MSTITNNNSIQLQYSLARDVGWAFVQEYYRYFHDNPETLYQFYGEQSRLIRGLEGEEVKICQGLQEIKKNIADMHLKDATVNINNIDSLDSFGNKVIVQITGRYSNKGENYRKFVQTVILDTLDTRQNSYYVSSDIFRYLKDEIDDTNKSQSIDQEPTYIDDISSSITEEKFNSEDSVSTMSTGTLAEETTQETVRDIKLTEEIISEIPATKASISEPSLTKSTVNDIVNPVVDNKVLPDNDSIKSKDVIQVDKGSSITIHTEDTEKVSTPISSAVTAMTSPTQSSKPASWSNVAASDSSKWAHHQLTETKGRVVAPQITRTQSQPSNRDPRDRSKEFSLYVKGVVPNMSQEVLTNVFKTFGPVKTLDVVPSKQCAFVEFSFYEAYHQALSQRQIQIPGMGNVTVEERRKNEEVRHRNRQSYDYQRYGQNPHNGMGSQRGGRGGDRRNMGSRPPAKSPS</sequence>
<keyword evidence="1 2" id="KW-0694">RNA-binding</keyword>
<proteinExistence type="predicted"/>
<dbReference type="InterPro" id="IPR000504">
    <property type="entry name" value="RRM_dom"/>
</dbReference>
<dbReference type="InterPro" id="IPR018222">
    <property type="entry name" value="Nuclear_transport_factor_2_euk"/>
</dbReference>
<feature type="domain" description="NTF2" evidence="5">
    <location>
        <begin position="20"/>
        <end position="139"/>
    </location>
</feature>
<reference evidence="6" key="1">
    <citation type="submission" date="2021-06" db="EMBL/GenBank/DDBJ databases">
        <authorList>
            <person name="Kallberg Y."/>
            <person name="Tangrot J."/>
            <person name="Rosling A."/>
        </authorList>
    </citation>
    <scope>NUCLEOTIDE SEQUENCE</scope>
    <source>
        <strain evidence="6">AZ414A</strain>
    </source>
</reference>
<dbReference type="Pfam" id="PF00076">
    <property type="entry name" value="RRM_1"/>
    <property type="match status" value="1"/>
</dbReference>
<evidence type="ECO:0000256" key="2">
    <source>
        <dbReference type="PROSITE-ProRule" id="PRU00176"/>
    </source>
</evidence>
<dbReference type="SUPFAM" id="SSF54427">
    <property type="entry name" value="NTF2-like"/>
    <property type="match status" value="1"/>
</dbReference>
<dbReference type="InterPro" id="IPR035979">
    <property type="entry name" value="RBD_domain_sf"/>
</dbReference>
<dbReference type="PANTHER" id="PTHR10693">
    <property type="entry name" value="RAS GTPASE-ACTIVATING PROTEIN-BINDING PROTEIN"/>
    <property type="match status" value="1"/>
</dbReference>
<evidence type="ECO:0000313" key="7">
    <source>
        <dbReference type="Proteomes" id="UP000789706"/>
    </source>
</evidence>
<dbReference type="Gene3D" id="3.30.70.330">
    <property type="match status" value="1"/>
</dbReference>
<dbReference type="GO" id="GO:0003729">
    <property type="term" value="F:mRNA binding"/>
    <property type="evidence" value="ECO:0007669"/>
    <property type="project" value="TreeGrafter"/>
</dbReference>
<name>A0A9N8VLE8_9GLOM</name>
<dbReference type="GO" id="GO:0016579">
    <property type="term" value="P:protein deubiquitination"/>
    <property type="evidence" value="ECO:0007669"/>
    <property type="project" value="TreeGrafter"/>
</dbReference>
<dbReference type="PANTHER" id="PTHR10693:SF20">
    <property type="entry name" value="AT27578P"/>
    <property type="match status" value="1"/>
</dbReference>
<dbReference type="Gene3D" id="3.10.450.50">
    <property type="match status" value="1"/>
</dbReference>
<evidence type="ECO:0000256" key="3">
    <source>
        <dbReference type="SAM" id="MobiDB-lite"/>
    </source>
</evidence>
<dbReference type="AlphaFoldDB" id="A0A9N8VLE8"/>
<dbReference type="InterPro" id="IPR002075">
    <property type="entry name" value="NTF2_dom"/>
</dbReference>
<dbReference type="GO" id="GO:1990904">
    <property type="term" value="C:ribonucleoprotein complex"/>
    <property type="evidence" value="ECO:0007669"/>
    <property type="project" value="TreeGrafter"/>
</dbReference>
<dbReference type="Proteomes" id="UP000789706">
    <property type="component" value="Unassembled WGS sequence"/>
</dbReference>
<gene>
    <name evidence="6" type="ORF">DEBURN_LOCUS2220</name>
</gene>
<dbReference type="PROSITE" id="PS50102">
    <property type="entry name" value="RRM"/>
    <property type="match status" value="1"/>
</dbReference>
<dbReference type="PROSITE" id="PS50177">
    <property type="entry name" value="NTF2_DOMAIN"/>
    <property type="match status" value="1"/>
</dbReference>
<comment type="caution">
    <text evidence="6">The sequence shown here is derived from an EMBL/GenBank/DDBJ whole genome shotgun (WGS) entry which is preliminary data.</text>
</comment>
<dbReference type="CDD" id="cd00590">
    <property type="entry name" value="RRM_SF"/>
    <property type="match status" value="1"/>
</dbReference>
<dbReference type="GO" id="GO:0005829">
    <property type="term" value="C:cytosol"/>
    <property type="evidence" value="ECO:0007669"/>
    <property type="project" value="TreeGrafter"/>
</dbReference>
<dbReference type="InterPro" id="IPR032710">
    <property type="entry name" value="NTF2-like_dom_sf"/>
</dbReference>
<feature type="region of interest" description="Disordered" evidence="3">
    <location>
        <begin position="302"/>
        <end position="335"/>
    </location>
</feature>
<dbReference type="Pfam" id="PF02136">
    <property type="entry name" value="NTF2"/>
    <property type="match status" value="1"/>
</dbReference>
<feature type="compositionally biased region" description="Polar residues" evidence="3">
    <location>
        <begin position="421"/>
        <end position="432"/>
    </location>
</feature>
<protein>
    <submittedName>
        <fullName evidence="6">7394_t:CDS:1</fullName>
    </submittedName>
</protein>
<evidence type="ECO:0000313" key="6">
    <source>
        <dbReference type="EMBL" id="CAG8452441.1"/>
    </source>
</evidence>
<organism evidence="6 7">
    <name type="scientific">Diversispora eburnea</name>
    <dbReference type="NCBI Taxonomy" id="1213867"/>
    <lineage>
        <taxon>Eukaryota</taxon>
        <taxon>Fungi</taxon>
        <taxon>Fungi incertae sedis</taxon>
        <taxon>Mucoromycota</taxon>
        <taxon>Glomeromycotina</taxon>
        <taxon>Glomeromycetes</taxon>
        <taxon>Diversisporales</taxon>
        <taxon>Diversisporaceae</taxon>
        <taxon>Diversispora</taxon>
    </lineage>
</organism>
<dbReference type="OrthoDB" id="339151at2759"/>
<dbReference type="CDD" id="cd00780">
    <property type="entry name" value="NTF2"/>
    <property type="match status" value="1"/>
</dbReference>
<feature type="domain" description="RRM" evidence="4">
    <location>
        <begin position="338"/>
        <end position="410"/>
    </location>
</feature>
<evidence type="ECO:0000259" key="5">
    <source>
        <dbReference type="PROSITE" id="PS50177"/>
    </source>
</evidence>
<dbReference type="InterPro" id="IPR039539">
    <property type="entry name" value="Ras_GTPase_bind_prot"/>
</dbReference>
<accession>A0A9N8VLE8</accession>
<evidence type="ECO:0000256" key="1">
    <source>
        <dbReference type="ARBA" id="ARBA00022884"/>
    </source>
</evidence>
<dbReference type="SUPFAM" id="SSF54928">
    <property type="entry name" value="RNA-binding domain, RBD"/>
    <property type="match status" value="1"/>
</dbReference>
<dbReference type="SMART" id="SM00360">
    <property type="entry name" value="RRM"/>
    <property type="match status" value="1"/>
</dbReference>
<feature type="compositionally biased region" description="Polar residues" evidence="3">
    <location>
        <begin position="319"/>
        <end position="328"/>
    </location>
</feature>
<dbReference type="InterPro" id="IPR012677">
    <property type="entry name" value="Nucleotide-bd_a/b_plait_sf"/>
</dbReference>
<dbReference type="GO" id="GO:1990861">
    <property type="term" value="C:Ubp3-Bre5 deubiquitination complex"/>
    <property type="evidence" value="ECO:0007669"/>
    <property type="project" value="TreeGrafter"/>
</dbReference>
<dbReference type="GO" id="GO:0034517">
    <property type="term" value="P:ribophagy"/>
    <property type="evidence" value="ECO:0007669"/>
    <property type="project" value="TreeGrafter"/>
</dbReference>
<keyword evidence="7" id="KW-1185">Reference proteome</keyword>
<evidence type="ECO:0000259" key="4">
    <source>
        <dbReference type="PROSITE" id="PS50102"/>
    </source>
</evidence>